<dbReference type="EMBL" id="DS798517">
    <property type="protein sequence ID" value="EEC10530.1"/>
    <property type="molecule type" value="Genomic_DNA"/>
</dbReference>
<sequence>MEAPARIAYSQNRDDSGKRPLRGISDADHGFCPAAGFRISSSVSSKGRGAKGVCGAHTDSIECDASEDEFRSAEC</sequence>
<dbReference type="VEuPathDB" id="VectorBase:ISCW008008"/>
<evidence type="ECO:0000313" key="4">
    <source>
        <dbReference type="Proteomes" id="UP000001555"/>
    </source>
</evidence>
<organism>
    <name type="scientific">Ixodes scapularis</name>
    <name type="common">Black-legged tick</name>
    <name type="synonym">Deer tick</name>
    <dbReference type="NCBI Taxonomy" id="6945"/>
    <lineage>
        <taxon>Eukaryota</taxon>
        <taxon>Metazoa</taxon>
        <taxon>Ecdysozoa</taxon>
        <taxon>Arthropoda</taxon>
        <taxon>Chelicerata</taxon>
        <taxon>Arachnida</taxon>
        <taxon>Acari</taxon>
        <taxon>Parasitiformes</taxon>
        <taxon>Ixodida</taxon>
        <taxon>Ixodoidea</taxon>
        <taxon>Ixodidae</taxon>
        <taxon>Ixodinae</taxon>
        <taxon>Ixodes</taxon>
    </lineage>
</organism>
<dbReference type="EnsemblMetazoa" id="ISCW008008-RA">
    <property type="protein sequence ID" value="ISCW008008-PA"/>
    <property type="gene ID" value="ISCW008008"/>
</dbReference>
<dbReference type="HOGENOM" id="CLU_2673853_0_0_1"/>
<dbReference type="PaxDb" id="6945-B7PVA8"/>
<reference evidence="2 4" key="1">
    <citation type="submission" date="2008-03" db="EMBL/GenBank/DDBJ databases">
        <title>Annotation of Ixodes scapularis.</title>
        <authorList>
            <consortium name="Ixodes scapularis Genome Project Consortium"/>
            <person name="Caler E."/>
            <person name="Hannick L.I."/>
            <person name="Bidwell S."/>
            <person name="Joardar V."/>
            <person name="Thiagarajan M."/>
            <person name="Amedeo P."/>
            <person name="Galinsky K.J."/>
            <person name="Schobel S."/>
            <person name="Inman J."/>
            <person name="Hostetler J."/>
            <person name="Miller J."/>
            <person name="Hammond M."/>
            <person name="Megy K."/>
            <person name="Lawson D."/>
            <person name="Kodira C."/>
            <person name="Sutton G."/>
            <person name="Meyer J."/>
            <person name="Hill C.A."/>
            <person name="Birren B."/>
            <person name="Nene V."/>
            <person name="Collins F."/>
            <person name="Alarcon-Chaidez F."/>
            <person name="Wikel S."/>
            <person name="Strausberg R."/>
        </authorList>
    </citation>
    <scope>NUCLEOTIDE SEQUENCE [LARGE SCALE GENOMIC DNA]</scope>
    <source>
        <strain evidence="4">Wikel</strain>
        <strain evidence="2">Wikel colony</strain>
    </source>
</reference>
<keyword evidence="4" id="KW-1185">Reference proteome</keyword>
<dbReference type="Proteomes" id="UP000001555">
    <property type="component" value="Unassembled WGS sequence"/>
</dbReference>
<dbReference type="InParanoid" id="B7PVA8"/>
<evidence type="ECO:0000313" key="2">
    <source>
        <dbReference type="EMBL" id="EEC10530.1"/>
    </source>
</evidence>
<name>B7PVA8_IXOSC</name>
<reference evidence="3" key="2">
    <citation type="submission" date="2020-05" db="UniProtKB">
        <authorList>
            <consortium name="EnsemblMetazoa"/>
        </authorList>
    </citation>
    <scope>IDENTIFICATION</scope>
    <source>
        <strain evidence="3">wikel</strain>
    </source>
</reference>
<evidence type="ECO:0000256" key="1">
    <source>
        <dbReference type="SAM" id="MobiDB-lite"/>
    </source>
</evidence>
<evidence type="ECO:0000313" key="3">
    <source>
        <dbReference type="EnsemblMetazoa" id="ISCW008008-PA"/>
    </source>
</evidence>
<dbReference type="AlphaFoldDB" id="B7PVA8"/>
<feature type="region of interest" description="Disordered" evidence="1">
    <location>
        <begin position="1"/>
        <end position="22"/>
    </location>
</feature>
<dbReference type="EMBL" id="ABJB010834012">
    <property type="status" value="NOT_ANNOTATED_CDS"/>
    <property type="molecule type" value="Genomic_DNA"/>
</dbReference>
<accession>B7PVA8</accession>
<dbReference type="VEuPathDB" id="VectorBase:ISCI008008"/>
<gene>
    <name evidence="2" type="ORF">IscW_ISCW008008</name>
</gene>
<proteinExistence type="predicted"/>
<protein>
    <submittedName>
        <fullName evidence="2 3">Uncharacterized protein</fullName>
    </submittedName>
</protein>